<organism evidence="2 3">
    <name type="scientific">Desulfomarina profundi</name>
    <dbReference type="NCBI Taxonomy" id="2772557"/>
    <lineage>
        <taxon>Bacteria</taxon>
        <taxon>Pseudomonadati</taxon>
        <taxon>Thermodesulfobacteriota</taxon>
        <taxon>Desulfobulbia</taxon>
        <taxon>Desulfobulbales</taxon>
        <taxon>Desulfobulbaceae</taxon>
        <taxon>Desulfomarina</taxon>
    </lineage>
</organism>
<dbReference type="EMBL" id="AP024086">
    <property type="protein sequence ID" value="BCL61647.1"/>
    <property type="molecule type" value="Genomic_DNA"/>
</dbReference>
<evidence type="ECO:0000313" key="2">
    <source>
        <dbReference type="EMBL" id="BCL61647.1"/>
    </source>
</evidence>
<evidence type="ECO:0000313" key="3">
    <source>
        <dbReference type="Proteomes" id="UP000826725"/>
    </source>
</evidence>
<gene>
    <name evidence="2" type="ORF">DGMP_23400</name>
</gene>
<proteinExistence type="predicted"/>
<dbReference type="Pfam" id="PF00550">
    <property type="entry name" value="PP-binding"/>
    <property type="match status" value="1"/>
</dbReference>
<dbReference type="KEGG" id="dbk:DGMP_23400"/>
<feature type="domain" description="Carrier" evidence="1">
    <location>
        <begin position="4"/>
        <end position="90"/>
    </location>
</feature>
<evidence type="ECO:0000259" key="1">
    <source>
        <dbReference type="PROSITE" id="PS50075"/>
    </source>
</evidence>
<dbReference type="RefSeq" id="WP_228854074.1">
    <property type="nucleotide sequence ID" value="NZ_AP024086.1"/>
</dbReference>
<keyword evidence="3" id="KW-1185">Reference proteome</keyword>
<dbReference type="PROSITE" id="PS50075">
    <property type="entry name" value="CARRIER"/>
    <property type="match status" value="1"/>
</dbReference>
<protein>
    <recommendedName>
        <fullName evidence="1">Carrier domain-containing protein</fullName>
    </recommendedName>
</protein>
<sequence length="90" mass="9924">MAYKDIQGLEKELLDLILSTCERDKEDAADMNCDSPLIGPESILGLDSLDAVEIVSLIQTHFGVRITSKETSVEVLNSLATIADYIRVNR</sequence>
<dbReference type="InterPro" id="IPR009081">
    <property type="entry name" value="PP-bd_ACP"/>
</dbReference>
<dbReference type="AlphaFoldDB" id="A0A8D5FHD3"/>
<dbReference type="Proteomes" id="UP000826725">
    <property type="component" value="Chromosome"/>
</dbReference>
<reference evidence="2" key="1">
    <citation type="submission" date="2020-09" db="EMBL/GenBank/DDBJ databases">
        <title>Desulfogranum mesoprofundum gen. nov., sp. nov., a novel mesophilic, sulfate-reducing chemolithoautotroph isolated from a deep-sea hydrothermal vent chimney in the Suiyo Seamount.</title>
        <authorList>
            <person name="Hashimoto Y."/>
            <person name="Nakagawa S."/>
        </authorList>
    </citation>
    <scope>NUCLEOTIDE SEQUENCE</scope>
    <source>
        <strain evidence="2">KT2</strain>
    </source>
</reference>
<name>A0A8D5FHD3_9BACT</name>
<accession>A0A8D5FHD3</accession>